<keyword evidence="3" id="KW-1185">Reference proteome</keyword>
<feature type="region of interest" description="Disordered" evidence="1">
    <location>
        <begin position="1"/>
        <end position="22"/>
    </location>
</feature>
<comment type="caution">
    <text evidence="2">The sequence shown here is derived from an EMBL/GenBank/DDBJ whole genome shotgun (WGS) entry which is preliminary data.</text>
</comment>
<dbReference type="EMBL" id="JAINDJ010000002">
    <property type="protein sequence ID" value="KAG9459825.1"/>
    <property type="molecule type" value="Genomic_DNA"/>
</dbReference>
<accession>A0AAV7FF38</accession>
<gene>
    <name evidence="2" type="ORF">H6P81_004333</name>
</gene>
<reference evidence="2 3" key="1">
    <citation type="submission" date="2021-07" db="EMBL/GenBank/DDBJ databases">
        <title>The Aristolochia fimbriata genome: insights into angiosperm evolution, floral development and chemical biosynthesis.</title>
        <authorList>
            <person name="Jiao Y."/>
        </authorList>
    </citation>
    <scope>NUCLEOTIDE SEQUENCE [LARGE SCALE GENOMIC DNA]</scope>
    <source>
        <strain evidence="2">IBCAS-2021</strain>
        <tissue evidence="2">Leaf</tissue>
    </source>
</reference>
<organism evidence="2 3">
    <name type="scientific">Aristolochia fimbriata</name>
    <name type="common">White veined hardy Dutchman's pipe vine</name>
    <dbReference type="NCBI Taxonomy" id="158543"/>
    <lineage>
        <taxon>Eukaryota</taxon>
        <taxon>Viridiplantae</taxon>
        <taxon>Streptophyta</taxon>
        <taxon>Embryophyta</taxon>
        <taxon>Tracheophyta</taxon>
        <taxon>Spermatophyta</taxon>
        <taxon>Magnoliopsida</taxon>
        <taxon>Magnoliidae</taxon>
        <taxon>Piperales</taxon>
        <taxon>Aristolochiaceae</taxon>
        <taxon>Aristolochia</taxon>
    </lineage>
</organism>
<name>A0AAV7FF38_ARIFI</name>
<evidence type="ECO:0000313" key="2">
    <source>
        <dbReference type="EMBL" id="KAG9459825.1"/>
    </source>
</evidence>
<evidence type="ECO:0000313" key="3">
    <source>
        <dbReference type="Proteomes" id="UP000825729"/>
    </source>
</evidence>
<feature type="compositionally biased region" description="Basic and acidic residues" evidence="1">
    <location>
        <begin position="1"/>
        <end position="14"/>
    </location>
</feature>
<sequence>MEELRKNPKDEKSVRRQAKPKKTVQNNDLFFLCRLTRCGKDRSLRNAEKKTEIGTQRLKNENKFGFRPECGQGRSMKPDKESGVWTIASVRFHSS</sequence>
<evidence type="ECO:0000256" key="1">
    <source>
        <dbReference type="SAM" id="MobiDB-lite"/>
    </source>
</evidence>
<protein>
    <submittedName>
        <fullName evidence="2">Uncharacterized protein</fullName>
    </submittedName>
</protein>
<proteinExistence type="predicted"/>
<dbReference type="AlphaFoldDB" id="A0AAV7FF38"/>
<dbReference type="Proteomes" id="UP000825729">
    <property type="component" value="Unassembled WGS sequence"/>
</dbReference>